<dbReference type="EMBL" id="HBUE01182265">
    <property type="protein sequence ID" value="CAG6521047.1"/>
    <property type="molecule type" value="Transcribed_RNA"/>
</dbReference>
<reference evidence="2" key="1">
    <citation type="submission" date="2021-05" db="EMBL/GenBank/DDBJ databases">
        <authorList>
            <person name="Alioto T."/>
            <person name="Alioto T."/>
            <person name="Gomez Garrido J."/>
        </authorList>
    </citation>
    <scope>NUCLEOTIDE SEQUENCE</scope>
</reference>
<dbReference type="AlphaFoldDB" id="A0A8D8NPW3"/>
<accession>A0A8D8NPW3</accession>
<dbReference type="EMBL" id="HBUE01287886">
    <property type="protein sequence ID" value="CAG6572618.1"/>
    <property type="molecule type" value="Transcribed_RNA"/>
</dbReference>
<evidence type="ECO:0000313" key="2">
    <source>
        <dbReference type="EMBL" id="CAG6572618.1"/>
    </source>
</evidence>
<sequence length="109" mass="11336">MAGPVQPAPRWEEHAGRVLLGYGEPGLRYNRAAGEADHAAPVRRLHALSAVPPDAEGPGGGGPRCQCPRVRLPGHHLQSDAVPDHGDAAALHVRGRVLPLYGEPGGPEG</sequence>
<evidence type="ECO:0000256" key="1">
    <source>
        <dbReference type="SAM" id="MobiDB-lite"/>
    </source>
</evidence>
<proteinExistence type="predicted"/>
<name>A0A8D8NPW3_CULPI</name>
<feature type="region of interest" description="Disordered" evidence="1">
    <location>
        <begin position="45"/>
        <end position="65"/>
    </location>
</feature>
<organism evidence="2">
    <name type="scientific">Culex pipiens</name>
    <name type="common">House mosquito</name>
    <dbReference type="NCBI Taxonomy" id="7175"/>
    <lineage>
        <taxon>Eukaryota</taxon>
        <taxon>Metazoa</taxon>
        <taxon>Ecdysozoa</taxon>
        <taxon>Arthropoda</taxon>
        <taxon>Hexapoda</taxon>
        <taxon>Insecta</taxon>
        <taxon>Pterygota</taxon>
        <taxon>Neoptera</taxon>
        <taxon>Endopterygota</taxon>
        <taxon>Diptera</taxon>
        <taxon>Nematocera</taxon>
        <taxon>Culicoidea</taxon>
        <taxon>Culicidae</taxon>
        <taxon>Culicinae</taxon>
        <taxon>Culicini</taxon>
        <taxon>Culex</taxon>
        <taxon>Culex</taxon>
    </lineage>
</organism>
<protein>
    <submittedName>
        <fullName evidence="2">(northern house mosquito) hypothetical protein</fullName>
    </submittedName>
</protein>
<dbReference type="EMBL" id="HBUE01182268">
    <property type="protein sequence ID" value="CAG6521051.1"/>
    <property type="molecule type" value="Transcribed_RNA"/>
</dbReference>
<dbReference type="EMBL" id="HBUE01287883">
    <property type="protein sequence ID" value="CAG6572614.1"/>
    <property type="molecule type" value="Transcribed_RNA"/>
</dbReference>